<feature type="transmembrane region" description="Helical" evidence="8">
    <location>
        <begin position="352"/>
        <end position="373"/>
    </location>
</feature>
<evidence type="ECO:0000313" key="11">
    <source>
        <dbReference type="Proteomes" id="UP000235346"/>
    </source>
</evidence>
<evidence type="ECO:0000256" key="3">
    <source>
        <dbReference type="ARBA" id="ARBA00022475"/>
    </source>
</evidence>
<feature type="transmembrane region" description="Helical" evidence="8">
    <location>
        <begin position="13"/>
        <end position="35"/>
    </location>
</feature>
<name>A0A2N7TMQ8_9GAMM</name>
<dbReference type="Proteomes" id="UP000235346">
    <property type="component" value="Unassembled WGS sequence"/>
</dbReference>
<evidence type="ECO:0000256" key="5">
    <source>
        <dbReference type="ARBA" id="ARBA00022989"/>
    </source>
</evidence>
<feature type="transmembrane region" description="Helical" evidence="8">
    <location>
        <begin position="86"/>
        <end position="107"/>
    </location>
</feature>
<feature type="transmembrane region" description="Helical" evidence="8">
    <location>
        <begin position="385"/>
        <end position="402"/>
    </location>
</feature>
<feature type="domain" description="NADH:quinone oxidoreductase/Mrp antiporter transmembrane" evidence="9">
    <location>
        <begin position="140"/>
        <end position="435"/>
    </location>
</feature>
<feature type="transmembrane region" description="Helical" evidence="8">
    <location>
        <begin position="47"/>
        <end position="66"/>
    </location>
</feature>
<dbReference type="Pfam" id="PF00361">
    <property type="entry name" value="Proton_antipo_M"/>
    <property type="match status" value="1"/>
</dbReference>
<comment type="subcellular location">
    <subcellularLocation>
        <location evidence="1">Cell membrane</location>
        <topology evidence="1">Multi-pass membrane protein</topology>
    </subcellularLocation>
    <subcellularLocation>
        <location evidence="7">Membrane</location>
        <topology evidence="7">Multi-pass membrane protein</topology>
    </subcellularLocation>
</comment>
<feature type="transmembrane region" description="Helical" evidence="8">
    <location>
        <begin position="422"/>
        <end position="440"/>
    </location>
</feature>
<evidence type="ECO:0000256" key="8">
    <source>
        <dbReference type="SAM" id="Phobius"/>
    </source>
</evidence>
<organism evidence="10 11">
    <name type="scientific">Halomonas heilongjiangensis</name>
    <dbReference type="NCBI Taxonomy" id="1387883"/>
    <lineage>
        <taxon>Bacteria</taxon>
        <taxon>Pseudomonadati</taxon>
        <taxon>Pseudomonadota</taxon>
        <taxon>Gammaproteobacteria</taxon>
        <taxon>Oceanospirillales</taxon>
        <taxon>Halomonadaceae</taxon>
        <taxon>Halomonas</taxon>
    </lineage>
</organism>
<evidence type="ECO:0000256" key="1">
    <source>
        <dbReference type="ARBA" id="ARBA00004651"/>
    </source>
</evidence>
<keyword evidence="11" id="KW-1185">Reference proteome</keyword>
<gene>
    <name evidence="10" type="ORF">C1H66_10815</name>
</gene>
<comment type="similarity">
    <text evidence="2">Belongs to the CPA3 antiporters (TC 2.A.63) subunit D family.</text>
</comment>
<keyword evidence="5 8" id="KW-1133">Transmembrane helix</keyword>
<feature type="transmembrane region" description="Helical" evidence="8">
    <location>
        <begin position="119"/>
        <end position="140"/>
    </location>
</feature>
<keyword evidence="6 8" id="KW-0472">Membrane</keyword>
<feature type="transmembrane region" description="Helical" evidence="8">
    <location>
        <begin position="461"/>
        <end position="481"/>
    </location>
</feature>
<feature type="transmembrane region" description="Helical" evidence="8">
    <location>
        <begin position="253"/>
        <end position="274"/>
    </location>
</feature>
<dbReference type="PRINTS" id="PR01434">
    <property type="entry name" value="NADHDHGNASE5"/>
</dbReference>
<dbReference type="RefSeq" id="WP_102627890.1">
    <property type="nucleotide sequence ID" value="NZ_PDOH01000028.1"/>
</dbReference>
<reference evidence="10 11" key="1">
    <citation type="submission" date="2018-01" db="EMBL/GenBank/DDBJ databases">
        <title>Halomonas endophytica sp. nov., isolated from storage liquid in the stems of Populus euphratica.</title>
        <authorList>
            <person name="Chen C."/>
        </authorList>
    </citation>
    <scope>NUCLEOTIDE SEQUENCE [LARGE SCALE GENOMIC DNA]</scope>
    <source>
        <strain evidence="10 11">DSM 26881</strain>
    </source>
</reference>
<dbReference type="InterPro" id="IPR001750">
    <property type="entry name" value="ND/Mrp_TM"/>
</dbReference>
<dbReference type="OrthoDB" id="9768329at2"/>
<comment type="caution">
    <text evidence="10">The sequence shown here is derived from an EMBL/GenBank/DDBJ whole genome shotgun (WGS) entry which is preliminary data.</text>
</comment>
<dbReference type="PANTHER" id="PTHR42703">
    <property type="entry name" value="NADH DEHYDROGENASE"/>
    <property type="match status" value="1"/>
</dbReference>
<evidence type="ECO:0000259" key="9">
    <source>
        <dbReference type="Pfam" id="PF00361"/>
    </source>
</evidence>
<dbReference type="EMBL" id="PNRE01000047">
    <property type="protein sequence ID" value="PMR69473.1"/>
    <property type="molecule type" value="Genomic_DNA"/>
</dbReference>
<dbReference type="PANTHER" id="PTHR42703:SF1">
    <property type="entry name" value="NA(+)_H(+) ANTIPORTER SUBUNIT D1"/>
    <property type="match status" value="1"/>
</dbReference>
<keyword evidence="3" id="KW-1003">Cell membrane</keyword>
<protein>
    <submittedName>
        <fullName evidence="10">NADH-ubiquinone oxidoreductase</fullName>
    </submittedName>
</protein>
<evidence type="ECO:0000256" key="4">
    <source>
        <dbReference type="ARBA" id="ARBA00022692"/>
    </source>
</evidence>
<feature type="transmembrane region" description="Helical" evidence="8">
    <location>
        <begin position="218"/>
        <end position="241"/>
    </location>
</feature>
<sequence>MSAWFGLAASPEAFPPAMMAALSLALLAPPLLGVVAMRFPPRHPAPVVAVALPAITLWLLTAVAAHGGHHAPVSLGALDLQLRLDALSALLLLLTQLLMLASAAYAVGHRQAARIPRRAAAWLWPLLGGLTTSLALIWLAADLLTLYAALELMGLCAVAMMLLPGQADALAAGMRYLLFALVGSLAWLLGVALLLGAWGRLDLAGLSATVEPGPVTWIAVALLSAGLLLKAAIFPLHAWLAPVHGSAWPPVSAIHGALVVKASFFILLQLWLLLIPGQVAGAWVLGGLGSAAVLWGGLLAWRARGLKQVVAFSTVGQLGYLLLAFPLLIGTSEAVAALAWQGTWLQLAGHALAKAAMFMAAGNLLLATGHGGLAELAGTSRRLPLALMTFGIAAVTLMGLPPSAGFTAKWLLLQAALLAGQWPWVLVLALGSLLTAAYVFRVFRYTFVEEAPRHDFRQLPVGMDLIALLLALTALGLGLAADWPLAMLRPGGGEP</sequence>
<evidence type="ECO:0000313" key="10">
    <source>
        <dbReference type="EMBL" id="PMR69473.1"/>
    </source>
</evidence>
<feature type="transmembrane region" description="Helical" evidence="8">
    <location>
        <begin position="146"/>
        <end position="164"/>
    </location>
</feature>
<dbReference type="AlphaFoldDB" id="A0A2N7TMQ8"/>
<feature type="transmembrane region" description="Helical" evidence="8">
    <location>
        <begin position="176"/>
        <end position="198"/>
    </location>
</feature>
<feature type="transmembrane region" description="Helical" evidence="8">
    <location>
        <begin position="320"/>
        <end position="340"/>
    </location>
</feature>
<keyword evidence="4 7" id="KW-0812">Transmembrane</keyword>
<dbReference type="InterPro" id="IPR050586">
    <property type="entry name" value="CPA3_Na-H_Antiporter_D"/>
</dbReference>
<dbReference type="GO" id="GO:0005886">
    <property type="term" value="C:plasma membrane"/>
    <property type="evidence" value="ECO:0007669"/>
    <property type="project" value="UniProtKB-SubCell"/>
</dbReference>
<evidence type="ECO:0000256" key="6">
    <source>
        <dbReference type="ARBA" id="ARBA00023136"/>
    </source>
</evidence>
<proteinExistence type="inferred from homology"/>
<keyword evidence="10" id="KW-0830">Ubiquinone</keyword>
<accession>A0A2N7TMQ8</accession>
<evidence type="ECO:0000256" key="7">
    <source>
        <dbReference type="RuleBase" id="RU000320"/>
    </source>
</evidence>
<feature type="transmembrane region" description="Helical" evidence="8">
    <location>
        <begin position="280"/>
        <end position="300"/>
    </location>
</feature>
<evidence type="ECO:0000256" key="2">
    <source>
        <dbReference type="ARBA" id="ARBA00005346"/>
    </source>
</evidence>